<dbReference type="AlphaFoldDB" id="A0A3P3Z8X8"/>
<dbReference type="KEGG" id="lbz:LBRM_26_0460"/>
<evidence type="ECO:0000313" key="3">
    <source>
        <dbReference type="EMBL" id="SYZ66708.1"/>
    </source>
</evidence>
<protein>
    <submittedName>
        <fullName evidence="3">Hypothetical_protein</fullName>
    </submittedName>
</protein>
<organism evidence="3 4">
    <name type="scientific">Leishmania braziliensis MHOM/BR/75/M2904</name>
    <dbReference type="NCBI Taxonomy" id="420245"/>
    <lineage>
        <taxon>Eukaryota</taxon>
        <taxon>Discoba</taxon>
        <taxon>Euglenozoa</taxon>
        <taxon>Kinetoplastea</taxon>
        <taxon>Metakinetoplastina</taxon>
        <taxon>Trypanosomatida</taxon>
        <taxon>Trypanosomatidae</taxon>
        <taxon>Leishmaniinae</taxon>
        <taxon>Leishmania</taxon>
        <taxon>Leishmania braziliensis species complex</taxon>
    </lineage>
</organism>
<keyword evidence="2" id="KW-1133">Transmembrane helix</keyword>
<dbReference type="Proteomes" id="UP000319462">
    <property type="component" value="Chromosome 26"/>
</dbReference>
<feature type="region of interest" description="Disordered" evidence="1">
    <location>
        <begin position="62"/>
        <end position="89"/>
    </location>
</feature>
<keyword evidence="2" id="KW-0472">Membrane</keyword>
<sequence length="320" mass="34308">MQTLALYPLTVAAVSRPVTLTLGTHGRRVSVAMREPQRTFSAMPPPSPSALSSMAVAATEGDAAATSSCREDSVAGPAAPPPPHLPPAQMVKGFRSGTRFKLSPTQVNEKNVPSAREVGQMIPTLQELHAQLPDARELEQMFLAPKSVLSANEVSGLSEGSSERAAAITASSTSSSLLQKTTGPLENFLFGPPKDESAVAAEVTPTAASQQRLLLQRHLLACRALFWGTAYALLGFSATVITTMYLCGYYSLRDLQQGMRDKVAHDEERLRTMAAAAVTAQDAAADTVVEHYVIDLSHPMEAWQQIQEIWGNVQRLAEAE</sequence>
<feature type="transmembrane region" description="Helical" evidence="2">
    <location>
        <begin position="224"/>
        <end position="252"/>
    </location>
</feature>
<evidence type="ECO:0000256" key="1">
    <source>
        <dbReference type="SAM" id="MobiDB-lite"/>
    </source>
</evidence>
<dbReference type="RefSeq" id="XP_001562278.1">
    <property type="nucleotide sequence ID" value="XM_001562228.1"/>
</dbReference>
<keyword evidence="2" id="KW-0812">Transmembrane</keyword>
<gene>
    <name evidence="3" type="ORF">LBRM2904_26.0430</name>
</gene>
<evidence type="ECO:0000256" key="2">
    <source>
        <dbReference type="SAM" id="Phobius"/>
    </source>
</evidence>
<dbReference type="EMBL" id="LS997625">
    <property type="protein sequence ID" value="SYZ66708.1"/>
    <property type="molecule type" value="Genomic_DNA"/>
</dbReference>
<accession>A0A3P3Z8X8</accession>
<reference evidence="3 4" key="1">
    <citation type="submission" date="2018-09" db="EMBL/GenBank/DDBJ databases">
        <authorList>
            <person name="Peiro R."/>
            <person name="Begona"/>
            <person name="Cbmso G."/>
            <person name="Lopez M."/>
            <person name="Gonzalez S."/>
        </authorList>
    </citation>
    <scope>NUCLEOTIDE SEQUENCE [LARGE SCALE GENOMIC DNA]</scope>
</reference>
<evidence type="ECO:0000313" key="4">
    <source>
        <dbReference type="Proteomes" id="UP000319462"/>
    </source>
</evidence>
<dbReference type="VEuPathDB" id="TriTrypDB:LbrM.26.0460"/>
<name>A0A3P3Z8X8_LEIBR</name>
<proteinExistence type="predicted"/>